<feature type="region of interest" description="Disordered" evidence="1">
    <location>
        <begin position="95"/>
        <end position="200"/>
    </location>
</feature>
<feature type="compositionally biased region" description="Acidic residues" evidence="1">
    <location>
        <begin position="106"/>
        <end position="129"/>
    </location>
</feature>
<gene>
    <name evidence="2" type="ORF">DDE20_14580</name>
</gene>
<name>A0A2T8HRD0_9RHOB</name>
<feature type="compositionally biased region" description="Basic and acidic residues" evidence="1">
    <location>
        <begin position="130"/>
        <end position="159"/>
    </location>
</feature>
<accession>A0A2T8HRD0</accession>
<dbReference type="RefSeq" id="WP_116559254.1">
    <property type="nucleotide sequence ID" value="NZ_QDKM01000007.1"/>
</dbReference>
<keyword evidence="3" id="KW-1185">Reference proteome</keyword>
<evidence type="ECO:0008006" key="4">
    <source>
        <dbReference type="Google" id="ProtNLM"/>
    </source>
</evidence>
<evidence type="ECO:0000313" key="3">
    <source>
        <dbReference type="Proteomes" id="UP000245911"/>
    </source>
</evidence>
<evidence type="ECO:0000313" key="2">
    <source>
        <dbReference type="EMBL" id="PVH27986.1"/>
    </source>
</evidence>
<reference evidence="2 3" key="1">
    <citation type="submission" date="2018-04" db="EMBL/GenBank/DDBJ databases">
        <title>Pararhodobacter oceanense sp. nov., isolated from marine intertidal sediment.</title>
        <authorList>
            <person name="Wang X.-L."/>
            <person name="Du Z.-J."/>
        </authorList>
    </citation>
    <scope>NUCLEOTIDE SEQUENCE [LARGE SCALE GENOMIC DNA]</scope>
    <source>
        <strain evidence="2 3">AM505</strain>
    </source>
</reference>
<feature type="compositionally biased region" description="Low complexity" evidence="1">
    <location>
        <begin position="95"/>
        <end position="105"/>
    </location>
</feature>
<evidence type="ECO:0000256" key="1">
    <source>
        <dbReference type="SAM" id="MobiDB-lite"/>
    </source>
</evidence>
<dbReference type="Proteomes" id="UP000245911">
    <property type="component" value="Unassembled WGS sequence"/>
</dbReference>
<organism evidence="2 3">
    <name type="scientific">Pararhodobacter oceanensis</name>
    <dbReference type="NCBI Taxonomy" id="2172121"/>
    <lineage>
        <taxon>Bacteria</taxon>
        <taxon>Pseudomonadati</taxon>
        <taxon>Pseudomonadota</taxon>
        <taxon>Alphaproteobacteria</taxon>
        <taxon>Rhodobacterales</taxon>
        <taxon>Paracoccaceae</taxon>
        <taxon>Pararhodobacter</taxon>
    </lineage>
</organism>
<comment type="caution">
    <text evidence="2">The sequence shown here is derived from an EMBL/GenBank/DDBJ whole genome shotgun (WGS) entry which is preliminary data.</text>
</comment>
<feature type="compositionally biased region" description="Basic and acidic residues" evidence="1">
    <location>
        <begin position="182"/>
        <end position="200"/>
    </location>
</feature>
<dbReference type="OrthoDB" id="7658888at2"/>
<protein>
    <recommendedName>
        <fullName evidence="4">DUF4177 domain-containing protein</fullName>
    </recommendedName>
</protein>
<proteinExistence type="predicted"/>
<sequence length="200" mass="22072">MFEYKVVPAPVRAAKVKGLKTTHERFAHTLAERINAEAAGGWQFQRVETLSCEERKFFGGTKASTQVVMIFARDLDAPRPDAGAALAAAQLAPAVATEESAAPEEASFEADPDTAFEPYDAEPTYEPDTEPQHEAEPAPRVELRAEPRSEPRTEPRPEHAATLPPRRQEPLFRANPMMRQDPAGRAEPVLRPHAPRGDDE</sequence>
<dbReference type="AlphaFoldDB" id="A0A2T8HRD0"/>
<dbReference type="EMBL" id="QDKM01000007">
    <property type="protein sequence ID" value="PVH27986.1"/>
    <property type="molecule type" value="Genomic_DNA"/>
</dbReference>